<dbReference type="Pfam" id="PF12848">
    <property type="entry name" value="ABC_tran_Xtn"/>
    <property type="match status" value="1"/>
</dbReference>
<dbReference type="KEGG" id="dsc:ABOD76_15025"/>
<dbReference type="PANTHER" id="PTHR42855">
    <property type="entry name" value="ABC TRANSPORTER ATP-BINDING SUBUNIT"/>
    <property type="match status" value="1"/>
</dbReference>
<dbReference type="InterPro" id="IPR032524">
    <property type="entry name" value="ABC_tran_C"/>
</dbReference>
<dbReference type="InterPro" id="IPR003439">
    <property type="entry name" value="ABC_transporter-like_ATP-bd"/>
</dbReference>
<dbReference type="InterPro" id="IPR027417">
    <property type="entry name" value="P-loop_NTPase"/>
</dbReference>
<dbReference type="InterPro" id="IPR017871">
    <property type="entry name" value="ABC_transporter-like_CS"/>
</dbReference>
<dbReference type="PROSITE" id="PS50893">
    <property type="entry name" value="ABC_TRANSPORTER_2"/>
    <property type="match status" value="2"/>
</dbReference>
<accession>A0AAU7U8G7</accession>
<proteinExistence type="predicted"/>
<dbReference type="RefSeq" id="WP_350242785.1">
    <property type="nucleotide sequence ID" value="NZ_CP158299.1"/>
</dbReference>
<evidence type="ECO:0000256" key="2">
    <source>
        <dbReference type="ARBA" id="ARBA00022840"/>
    </source>
</evidence>
<dbReference type="SMART" id="SM00382">
    <property type="entry name" value="AAA"/>
    <property type="match status" value="2"/>
</dbReference>
<dbReference type="CDD" id="cd03221">
    <property type="entry name" value="ABCF_EF-3"/>
    <property type="match status" value="2"/>
</dbReference>
<evidence type="ECO:0000259" key="4">
    <source>
        <dbReference type="PROSITE" id="PS50893"/>
    </source>
</evidence>
<dbReference type="PANTHER" id="PTHR42855:SF2">
    <property type="entry name" value="DRUG RESISTANCE ABC TRANSPORTER,ATP-BINDING PROTEIN"/>
    <property type="match status" value="1"/>
</dbReference>
<dbReference type="InterPro" id="IPR051309">
    <property type="entry name" value="ABCF_ATPase"/>
</dbReference>
<feature type="domain" description="ABC transporter" evidence="4">
    <location>
        <begin position="327"/>
        <end position="540"/>
    </location>
</feature>
<dbReference type="NCBIfam" id="NF000355">
    <property type="entry name" value="ribo_prot_ABC_F"/>
    <property type="match status" value="1"/>
</dbReference>
<dbReference type="Pfam" id="PF16326">
    <property type="entry name" value="ABC_tran_CTD"/>
    <property type="match status" value="1"/>
</dbReference>
<keyword evidence="1" id="KW-0547">Nucleotide-binding</keyword>
<name>A0AAU7U8G7_9DEIO</name>
<feature type="coiled-coil region" evidence="3">
    <location>
        <begin position="556"/>
        <end position="583"/>
    </location>
</feature>
<keyword evidence="2" id="KW-0067">ATP-binding</keyword>
<reference evidence="5" key="1">
    <citation type="submission" date="2024-06" db="EMBL/GenBank/DDBJ databases">
        <title>Draft Genome Sequence of Deinococcus sonorensis Type Strain KR-87, a Biofilm Producing Representative of the Genus Deinococcus.</title>
        <authorList>
            <person name="Boren L.S."/>
            <person name="Grosso R.A."/>
            <person name="Hugenberg-Cox A.N."/>
            <person name="Hill J.T.E."/>
            <person name="Albert C.M."/>
            <person name="Tuohy J.M."/>
        </authorList>
    </citation>
    <scope>NUCLEOTIDE SEQUENCE</scope>
    <source>
        <strain evidence="5">KR-87</strain>
    </source>
</reference>
<evidence type="ECO:0000256" key="3">
    <source>
        <dbReference type="SAM" id="Coils"/>
    </source>
</evidence>
<feature type="domain" description="ABC transporter" evidence="4">
    <location>
        <begin position="3"/>
        <end position="253"/>
    </location>
</feature>
<dbReference type="GO" id="GO:0016887">
    <property type="term" value="F:ATP hydrolysis activity"/>
    <property type="evidence" value="ECO:0007669"/>
    <property type="project" value="InterPro"/>
</dbReference>
<dbReference type="FunFam" id="3.40.50.300:FF:000011">
    <property type="entry name" value="Putative ABC transporter ATP-binding component"/>
    <property type="match status" value="1"/>
</dbReference>
<gene>
    <name evidence="5" type="primary">abc-f</name>
    <name evidence="5" type="ORF">ABOD76_15025</name>
</gene>
<evidence type="ECO:0000313" key="5">
    <source>
        <dbReference type="EMBL" id="XBV84748.1"/>
    </source>
</evidence>
<dbReference type="Gene3D" id="3.40.50.300">
    <property type="entry name" value="P-loop containing nucleotide triphosphate hydrolases"/>
    <property type="match status" value="2"/>
</dbReference>
<sequence length="625" mass="69020">MLLGVEDAIKDYGTRSVLDGVSVQIEPGDRLALVGRNGAGKSTLLRLLTGEVPPDAGIVRRGPGVRVRSLAQDPVFPEGSTVDQVMEAAFRDLDLLEAELNEAAEQMVGGSEASILHHAQLLEQFGRRGGYERRSRKEGVGLAFGFRGREHELVSGLSGGERTRLGLAALLVENPDVLLLDEPTNHLDIQMVEWLERFLSGYRGAMLLISHDRAFLDAVSTQTAYLSGGTLKVYPGNYSRFREQLEADLERQRQRYAIESRQIATLQASADRMKIWGLGMSKLARRAKSMQTRVDRMQAAATAAPPPPERRLSSIVFHAPQSGDLVLDAQHLTRTVEGRTLFRDVNVQLRRGDRVALIGRNGAGKTTLLKTLLGLAPSDDPRASVRTGARVTVGYYDQQLRGVDEHATLYDEARSYVEKDAQAHDLLGTYLFPYDQHDKRVSTLSGGERARLALLKLAQEDHNLLVLDEPTNHLDMEMLETLEAALDDFHGTLLMISHDRRLVENLADQIWLIEDGQFYSYPGGYSYYKEKHRPAEVAAPVKAALSAPEKPKGKGLWHLKREAEAIEAEIAALEEQLNAAHDALASAGPDADFAALGEAAHLLEQQLEQKMDDWARVQGEVEARG</sequence>
<dbReference type="InterPro" id="IPR032781">
    <property type="entry name" value="ABC_tran_Xtn"/>
</dbReference>
<dbReference type="GO" id="GO:0005524">
    <property type="term" value="F:ATP binding"/>
    <property type="evidence" value="ECO:0007669"/>
    <property type="project" value="UniProtKB-KW"/>
</dbReference>
<dbReference type="SUPFAM" id="SSF52540">
    <property type="entry name" value="P-loop containing nucleoside triphosphate hydrolases"/>
    <property type="match status" value="2"/>
</dbReference>
<dbReference type="InterPro" id="IPR003593">
    <property type="entry name" value="AAA+_ATPase"/>
</dbReference>
<dbReference type="Pfam" id="PF00005">
    <property type="entry name" value="ABC_tran"/>
    <property type="match status" value="2"/>
</dbReference>
<dbReference type="GO" id="GO:0003677">
    <property type="term" value="F:DNA binding"/>
    <property type="evidence" value="ECO:0007669"/>
    <property type="project" value="InterPro"/>
</dbReference>
<protein>
    <submittedName>
        <fullName evidence="5">Ribosomal protection-like ABC-F family protein</fullName>
    </submittedName>
</protein>
<evidence type="ECO:0000256" key="1">
    <source>
        <dbReference type="ARBA" id="ARBA00022741"/>
    </source>
</evidence>
<keyword evidence="3" id="KW-0175">Coiled coil</keyword>
<organism evidence="5">
    <name type="scientific">Deinococcus sonorensis KR-87</name>
    <dbReference type="NCBI Taxonomy" id="694439"/>
    <lineage>
        <taxon>Bacteria</taxon>
        <taxon>Thermotogati</taxon>
        <taxon>Deinococcota</taxon>
        <taxon>Deinococci</taxon>
        <taxon>Deinococcales</taxon>
        <taxon>Deinococcaceae</taxon>
        <taxon>Deinococcus</taxon>
    </lineage>
</organism>
<dbReference type="InterPro" id="IPR037118">
    <property type="entry name" value="Val-tRNA_synth_C_sf"/>
</dbReference>
<dbReference type="EMBL" id="CP158299">
    <property type="protein sequence ID" value="XBV84748.1"/>
    <property type="molecule type" value="Genomic_DNA"/>
</dbReference>
<dbReference type="AlphaFoldDB" id="A0AAU7U8G7"/>
<dbReference type="PROSITE" id="PS00211">
    <property type="entry name" value="ABC_TRANSPORTER_1"/>
    <property type="match status" value="2"/>
</dbReference>
<feature type="coiled-coil region" evidence="3">
    <location>
        <begin position="242"/>
        <end position="300"/>
    </location>
</feature>
<dbReference type="Gene3D" id="1.10.287.380">
    <property type="entry name" value="Valyl-tRNA synthetase, C-terminal domain"/>
    <property type="match status" value="1"/>
</dbReference>